<proteinExistence type="predicted"/>
<dbReference type="SUPFAM" id="SSF101967">
    <property type="entry name" value="Adhesin YadA, collagen-binding domain"/>
    <property type="match status" value="1"/>
</dbReference>
<evidence type="ECO:0000256" key="2">
    <source>
        <dbReference type="SAM" id="MobiDB-lite"/>
    </source>
</evidence>
<evidence type="ECO:0000256" key="1">
    <source>
        <dbReference type="SAM" id="Coils"/>
    </source>
</evidence>
<protein>
    <submittedName>
        <fullName evidence="3">Uncharacterized protein</fullName>
    </submittedName>
</protein>
<gene>
    <name evidence="3" type="ORF">DUNSADRAFT_2411</name>
</gene>
<dbReference type="Proteomes" id="UP000815325">
    <property type="component" value="Unassembled WGS sequence"/>
</dbReference>
<feature type="region of interest" description="Disordered" evidence="2">
    <location>
        <begin position="139"/>
        <end position="159"/>
    </location>
</feature>
<feature type="coiled-coil region" evidence="1">
    <location>
        <begin position="8"/>
        <end position="35"/>
    </location>
</feature>
<evidence type="ECO:0000313" key="4">
    <source>
        <dbReference type="Proteomes" id="UP000815325"/>
    </source>
</evidence>
<keyword evidence="4" id="KW-1185">Reference proteome</keyword>
<comment type="caution">
    <text evidence="3">The sequence shown here is derived from an EMBL/GenBank/DDBJ whole genome shotgun (WGS) entry which is preliminary data.</text>
</comment>
<name>A0ABQ7FWC5_DUNSA</name>
<accession>A0ABQ7FWC5</accession>
<dbReference type="EMBL" id="MU070782">
    <property type="protein sequence ID" value="KAF5826658.1"/>
    <property type="molecule type" value="Genomic_DNA"/>
</dbReference>
<keyword evidence="1" id="KW-0175">Coiled coil</keyword>
<dbReference type="InterPro" id="IPR011049">
    <property type="entry name" value="Serralysin-like_metalloprot_C"/>
</dbReference>
<reference evidence="3" key="1">
    <citation type="submission" date="2017-08" db="EMBL/GenBank/DDBJ databases">
        <authorList>
            <person name="Polle J.E."/>
            <person name="Barry K."/>
            <person name="Cushman J."/>
            <person name="Schmutz J."/>
            <person name="Tran D."/>
            <person name="Hathwaick L.T."/>
            <person name="Yim W.C."/>
            <person name="Jenkins J."/>
            <person name="Mckie-Krisberg Z.M."/>
            <person name="Prochnik S."/>
            <person name="Lindquist E."/>
            <person name="Dockter R.B."/>
            <person name="Adam C."/>
            <person name="Molina H."/>
            <person name="Bunkerborg J."/>
            <person name="Jin E."/>
            <person name="Buchheim M."/>
            <person name="Magnuson J."/>
        </authorList>
    </citation>
    <scope>NUCLEOTIDE SEQUENCE</scope>
    <source>
        <strain evidence="3">CCAP 19/18</strain>
    </source>
</reference>
<sequence>MQARNKKVEEVRLDLDTKRREMMQLQERYTKLQSQGHKDSDDLQYKAKCREFKLGYLAAHYRELEAEVSNALLDLNSDTAMLRNYQAAAIAIMQRCFTTAHAAFNPNVPESVCRRSNAVGAMGAMPCANLHVSTSKFKDAKENADREGQDNNSGSVDATDSLDRAASTVCVQGSEREEYSSAPIPRPLCPAPAAPAAAAVEELGKKKGLKGFGRFSLGFLKMSKQGDAATTEGAGAFVAADPCEDEAGGLGDFAQGFEDAAEGFRDLAGGLENAAEGFGGLAEGLEDAAEGFGDLAEGFRDAAEGFADVAEGLEDAAEGLEDAAEGLEDAAEGFGGLAEGFNSLVQGEEKE</sequence>
<evidence type="ECO:0000313" key="3">
    <source>
        <dbReference type="EMBL" id="KAF5826658.1"/>
    </source>
</evidence>
<organism evidence="3 4">
    <name type="scientific">Dunaliella salina</name>
    <name type="common">Green alga</name>
    <name type="synonym">Protococcus salinus</name>
    <dbReference type="NCBI Taxonomy" id="3046"/>
    <lineage>
        <taxon>Eukaryota</taxon>
        <taxon>Viridiplantae</taxon>
        <taxon>Chlorophyta</taxon>
        <taxon>core chlorophytes</taxon>
        <taxon>Chlorophyceae</taxon>
        <taxon>CS clade</taxon>
        <taxon>Chlamydomonadales</taxon>
        <taxon>Dunaliellaceae</taxon>
        <taxon>Dunaliella</taxon>
    </lineage>
</organism>
<feature type="compositionally biased region" description="Basic and acidic residues" evidence="2">
    <location>
        <begin position="139"/>
        <end position="149"/>
    </location>
</feature>